<comment type="caution">
    <text evidence="1">The sequence shown here is derived from an EMBL/GenBank/DDBJ whole genome shotgun (WGS) entry which is preliminary data.</text>
</comment>
<dbReference type="InterPro" id="IPR023214">
    <property type="entry name" value="HAD_sf"/>
</dbReference>
<dbReference type="PANTHER" id="PTHR20371:SF1">
    <property type="entry name" value="ENOLASE-PHOSPHATASE E1"/>
    <property type="match status" value="1"/>
</dbReference>
<sequence>MAMATELVRLFKPKVILFNLIGTIIPLDWQDECIEPFIRDNIHRFIEENWSKSEFVYEMITIQFQQESIEHYFHNDRKDCPLVLNFNRDHSNWMDVIDSVEKFIHWQMVNTQLTMSNQTLELLRLCWMDGYRKGMIKTKLFHDVKNNLNRWKSMNIQLAILSLTMNNDVCRLILTSTNDGNISEMFDYYFDEQTIDGHYRQTELQFYQQIMQSMNISIGNEILLISNYGRDLKMAKENGNFQTLLLLRPLVNQQPPRSYYLIRFAHTDSLGRIEFV</sequence>
<dbReference type="Proteomes" id="UP000790347">
    <property type="component" value="Unassembled WGS sequence"/>
</dbReference>
<evidence type="ECO:0000313" key="2">
    <source>
        <dbReference type="Proteomes" id="UP000790347"/>
    </source>
</evidence>
<dbReference type="EMBL" id="ASGP02000003">
    <property type="protein sequence ID" value="KAH9517777.1"/>
    <property type="molecule type" value="Genomic_DNA"/>
</dbReference>
<reference evidence="1" key="1">
    <citation type="submission" date="2013-05" db="EMBL/GenBank/DDBJ databases">
        <authorList>
            <person name="Yim A.K.Y."/>
            <person name="Chan T.F."/>
            <person name="Ji K.M."/>
            <person name="Liu X.Y."/>
            <person name="Zhou J.W."/>
            <person name="Li R.Q."/>
            <person name="Yang K.Y."/>
            <person name="Li J."/>
            <person name="Li M."/>
            <person name="Law P.T.W."/>
            <person name="Wu Y.L."/>
            <person name="Cai Z.L."/>
            <person name="Qin H."/>
            <person name="Bao Y."/>
            <person name="Leung R.K.K."/>
            <person name="Ng P.K.S."/>
            <person name="Zou J."/>
            <person name="Zhong X.J."/>
            <person name="Ran P.X."/>
            <person name="Zhong N.S."/>
            <person name="Liu Z.G."/>
            <person name="Tsui S.K.W."/>
        </authorList>
    </citation>
    <scope>NUCLEOTIDE SEQUENCE</scope>
    <source>
        <strain evidence="1">Derf</strain>
        <tissue evidence="1">Whole organism</tissue>
    </source>
</reference>
<gene>
    <name evidence="1" type="ORF">DERF_008409</name>
</gene>
<dbReference type="Gene3D" id="3.40.50.1000">
    <property type="entry name" value="HAD superfamily/HAD-like"/>
    <property type="match status" value="1"/>
</dbReference>
<evidence type="ECO:0000313" key="1">
    <source>
        <dbReference type="EMBL" id="KAH9517777.1"/>
    </source>
</evidence>
<dbReference type="SUPFAM" id="SSF56784">
    <property type="entry name" value="HAD-like"/>
    <property type="match status" value="1"/>
</dbReference>
<proteinExistence type="predicted"/>
<dbReference type="PANTHER" id="PTHR20371">
    <property type="entry name" value="ENOLASE-PHOSPHATASE E1"/>
    <property type="match status" value="1"/>
</dbReference>
<name>A0A922I2B3_DERFA</name>
<keyword evidence="2" id="KW-1185">Reference proteome</keyword>
<protein>
    <submittedName>
        <fullName evidence="1">Uncharacterized protein</fullName>
    </submittedName>
</protein>
<dbReference type="InterPro" id="IPR036412">
    <property type="entry name" value="HAD-like_sf"/>
</dbReference>
<reference evidence="1" key="2">
    <citation type="journal article" date="2022" name="Res Sq">
        <title>Comparative Genomics Reveals Insights into the Divergent Evolution of Astigmatic Mites and Household Pest Adaptations.</title>
        <authorList>
            <person name="Xiong Q."/>
            <person name="Wan A.T.-Y."/>
            <person name="Liu X.-Y."/>
            <person name="Fung C.S.-H."/>
            <person name="Xiao X."/>
            <person name="Malainual N."/>
            <person name="Hou J."/>
            <person name="Wang L."/>
            <person name="Wang M."/>
            <person name="Yang K."/>
            <person name="Cui Y."/>
            <person name="Leung E."/>
            <person name="Nong W."/>
            <person name="Shin S.-K."/>
            <person name="Au S."/>
            <person name="Jeong K.Y."/>
            <person name="Chew F.T."/>
            <person name="Hui J."/>
            <person name="Leung T.F."/>
            <person name="Tungtrongchitr A."/>
            <person name="Zhong N."/>
            <person name="Liu Z."/>
            <person name="Tsui S."/>
        </authorList>
    </citation>
    <scope>NUCLEOTIDE SEQUENCE</scope>
    <source>
        <strain evidence="1">Derf</strain>
        <tissue evidence="1">Whole organism</tissue>
    </source>
</reference>
<dbReference type="GO" id="GO:0043874">
    <property type="term" value="F:acireductone synthase activity"/>
    <property type="evidence" value="ECO:0007669"/>
    <property type="project" value="TreeGrafter"/>
</dbReference>
<dbReference type="AlphaFoldDB" id="A0A922I2B3"/>
<accession>A0A922I2B3</accession>
<dbReference type="GO" id="GO:0019509">
    <property type="term" value="P:L-methionine salvage from methylthioadenosine"/>
    <property type="evidence" value="ECO:0007669"/>
    <property type="project" value="TreeGrafter"/>
</dbReference>
<organism evidence="1 2">
    <name type="scientific">Dermatophagoides farinae</name>
    <name type="common">American house dust mite</name>
    <dbReference type="NCBI Taxonomy" id="6954"/>
    <lineage>
        <taxon>Eukaryota</taxon>
        <taxon>Metazoa</taxon>
        <taxon>Ecdysozoa</taxon>
        <taxon>Arthropoda</taxon>
        <taxon>Chelicerata</taxon>
        <taxon>Arachnida</taxon>
        <taxon>Acari</taxon>
        <taxon>Acariformes</taxon>
        <taxon>Sarcoptiformes</taxon>
        <taxon>Astigmata</taxon>
        <taxon>Psoroptidia</taxon>
        <taxon>Analgoidea</taxon>
        <taxon>Pyroglyphidae</taxon>
        <taxon>Dermatophagoidinae</taxon>
        <taxon>Dermatophagoides</taxon>
    </lineage>
</organism>